<dbReference type="InterPro" id="IPR007484">
    <property type="entry name" value="Peptidase_M28"/>
</dbReference>
<dbReference type="InterPro" id="IPR045175">
    <property type="entry name" value="M28_fam"/>
</dbReference>
<feature type="chain" id="PRO_5031150943" description="Peptidase M28 domain-containing protein" evidence="1">
    <location>
        <begin position="20"/>
        <end position="535"/>
    </location>
</feature>
<evidence type="ECO:0000313" key="4">
    <source>
        <dbReference type="Proteomes" id="UP000564677"/>
    </source>
</evidence>
<dbReference type="Proteomes" id="UP000564677">
    <property type="component" value="Unassembled WGS sequence"/>
</dbReference>
<comment type="caution">
    <text evidence="3">The sequence shown here is derived from an EMBL/GenBank/DDBJ whole genome shotgun (WGS) entry which is preliminary data.</text>
</comment>
<keyword evidence="4" id="KW-1185">Reference proteome</keyword>
<dbReference type="InterPro" id="IPR046450">
    <property type="entry name" value="PA_dom_sf"/>
</dbReference>
<organism evidence="3 4">
    <name type="scientific">Sphingomonas leidyi</name>
    <dbReference type="NCBI Taxonomy" id="68569"/>
    <lineage>
        <taxon>Bacteria</taxon>
        <taxon>Pseudomonadati</taxon>
        <taxon>Pseudomonadota</taxon>
        <taxon>Alphaproteobacteria</taxon>
        <taxon>Sphingomonadales</taxon>
        <taxon>Sphingomonadaceae</taxon>
        <taxon>Sphingomonas</taxon>
    </lineage>
</organism>
<evidence type="ECO:0000256" key="1">
    <source>
        <dbReference type="SAM" id="SignalP"/>
    </source>
</evidence>
<dbReference type="SUPFAM" id="SSF53187">
    <property type="entry name" value="Zn-dependent exopeptidases"/>
    <property type="match status" value="1"/>
</dbReference>
<reference evidence="3 4" key="1">
    <citation type="submission" date="2020-03" db="EMBL/GenBank/DDBJ databases">
        <title>Genomic Encyclopedia of Type Strains, Phase IV (KMG-IV): sequencing the most valuable type-strain genomes for metagenomic binning, comparative biology and taxonomic classification.</title>
        <authorList>
            <person name="Goeker M."/>
        </authorList>
    </citation>
    <scope>NUCLEOTIDE SEQUENCE [LARGE SCALE GENOMIC DNA]</scope>
    <source>
        <strain evidence="3 4">DSM 4733</strain>
    </source>
</reference>
<dbReference type="Gene3D" id="3.40.630.10">
    <property type="entry name" value="Zn peptidases"/>
    <property type="match status" value="1"/>
</dbReference>
<name>A0A7X5V1E2_9SPHN</name>
<dbReference type="RefSeq" id="WP_167300384.1">
    <property type="nucleotide sequence ID" value="NZ_JAASQV010000002.1"/>
</dbReference>
<accession>A0A7X5V1E2</accession>
<dbReference type="Gene3D" id="3.50.30.30">
    <property type="match status" value="1"/>
</dbReference>
<dbReference type="Pfam" id="PF04389">
    <property type="entry name" value="Peptidase_M28"/>
    <property type="match status" value="1"/>
</dbReference>
<dbReference type="PANTHER" id="PTHR12147">
    <property type="entry name" value="METALLOPEPTIDASE M28 FAMILY MEMBER"/>
    <property type="match status" value="1"/>
</dbReference>
<dbReference type="GO" id="GO:0006508">
    <property type="term" value="P:proteolysis"/>
    <property type="evidence" value="ECO:0007669"/>
    <property type="project" value="InterPro"/>
</dbReference>
<evidence type="ECO:0000313" key="3">
    <source>
        <dbReference type="EMBL" id="NIJ66095.1"/>
    </source>
</evidence>
<dbReference type="SUPFAM" id="SSF52025">
    <property type="entry name" value="PA domain"/>
    <property type="match status" value="1"/>
</dbReference>
<dbReference type="GO" id="GO:0008235">
    <property type="term" value="F:metalloexopeptidase activity"/>
    <property type="evidence" value="ECO:0007669"/>
    <property type="project" value="InterPro"/>
</dbReference>
<sequence>MKRALLFAATLLAAVPAFAQDLDKPDLDRDAAALKAHVQFLASDAMKGRDTGSPELAIAEQYVAAQMLAAGLKPAGVNGTWLQPVPLVAYKSAGHGTLVLRRGETSIPLEWGKDYIARPTPRTPKVAVSGPVVFVGYGTEEEYAGLQAKGAIVAMLRDAPRGLPSDVRAHLAQPEEKMRVAAAHGAVGVLLIESNARHALRPFAQVVSFAESEAMTWSDGGAAAGPAAPAFAYLGFDGAAKLFEGSKIKWDAVLAADKVGGKIARGALAVSATGTAETALRRLAADNVAGLLEGTDKAGEYVVLSAHLDHVGVGEPDATGDRIYNGAMDNAVGTAAMLEVARRFQASGKRPRRSILFVAVTAEEQGLVGSEYFAAHPTVPGRSIVANVNLDMPILTYDFVDLVAYGADRSSVGKLVEAAAAAEGVRLVPDPEPDQAYFVRSDHYSFVKAGIPAVSLDLGPGGPGAAATKEFLDKHYHQPSDEVGLIDWKQGLRFVGLNYAIARAIADAEARPVWNKGDFFGTLYKGPMAQGPSEK</sequence>
<feature type="domain" description="Peptidase M28" evidence="2">
    <location>
        <begin position="287"/>
        <end position="490"/>
    </location>
</feature>
<keyword evidence="1" id="KW-0732">Signal</keyword>
<feature type="signal peptide" evidence="1">
    <location>
        <begin position="1"/>
        <end position="19"/>
    </location>
</feature>
<dbReference type="EMBL" id="JAASQV010000002">
    <property type="protein sequence ID" value="NIJ66095.1"/>
    <property type="molecule type" value="Genomic_DNA"/>
</dbReference>
<evidence type="ECO:0000259" key="2">
    <source>
        <dbReference type="Pfam" id="PF04389"/>
    </source>
</evidence>
<proteinExistence type="predicted"/>
<protein>
    <recommendedName>
        <fullName evidence="2">Peptidase M28 domain-containing protein</fullName>
    </recommendedName>
</protein>
<dbReference type="PANTHER" id="PTHR12147:SF26">
    <property type="entry name" value="PEPTIDASE M28 DOMAIN-CONTAINING PROTEIN"/>
    <property type="match status" value="1"/>
</dbReference>
<dbReference type="AlphaFoldDB" id="A0A7X5V1E2"/>
<gene>
    <name evidence="3" type="ORF">FHR20_003057</name>
</gene>